<sequence length="562" mass="64617">MVKRQAEESLEDVLTADSPASKKARVDDLPYLHRQTNGSSHVLGRSVLVDGEVREEDERNGDDVLAAADQEEEELEEAAGEPVDQDEKSAYSVTSRQQAPTEGYSDLYLDTINRSVLDFDFEKLCSITLSNINVYACLVCGKYYQGRGPKSHAYFHALEVGHHVYVNMQTKRVYVLPEGYEVKSKSLDDIKFVVDPQLAREEIVQLDREAKDAWDLGGKKYRPGFVGMNNIKENDYFNVIIQALAHIPPLRNFIMLEDLSQRSELVQRFSVLVRKIWNTRAFKTHVSPHELLQQISRQSNKRFDLLHQSDPVDFLSWFLNNMHLALGGSKTKPGTSIIQRVFQGKLKIESQQITAKADAGDRLRFEEAAEVLVDTTPYLMLTLDLPAAPLFQDELEKNIIPQVPLTSILSKYDGLKSQEHLNTRKRYRLLHPLPPYLLFHIKRFSKNKFVVEHNPTIVTFPTRSLDMSPYVEPNPSLHSPGEPIWYDLVANVTHEAVRTRDDSVEGEAERKVWRVQVRDRARDEWLEIQDLYVERVVTETLFTKESVLMVWERRKEGKGKEK</sequence>
<dbReference type="PROSITE" id="PS50235">
    <property type="entry name" value="USP_3"/>
    <property type="match status" value="1"/>
</dbReference>
<keyword evidence="8" id="KW-0508">mRNA splicing</keyword>
<dbReference type="InterPro" id="IPR001394">
    <property type="entry name" value="Peptidase_C19_UCH"/>
</dbReference>
<dbReference type="InterPro" id="IPR001607">
    <property type="entry name" value="Znf_UBP"/>
</dbReference>
<dbReference type="GO" id="GO:0005681">
    <property type="term" value="C:spliceosomal complex"/>
    <property type="evidence" value="ECO:0007669"/>
    <property type="project" value="UniProtKB-KW"/>
</dbReference>
<dbReference type="GO" id="GO:0016579">
    <property type="term" value="P:protein deubiquitination"/>
    <property type="evidence" value="ECO:0007669"/>
    <property type="project" value="InterPro"/>
</dbReference>
<evidence type="ECO:0000259" key="13">
    <source>
        <dbReference type="PROSITE" id="PS50271"/>
    </source>
</evidence>
<keyword evidence="15" id="KW-1185">Reference proteome</keyword>
<keyword evidence="6 10" id="KW-0863">Zinc-finger</keyword>
<name>A0A8H6CPG6_9LECA</name>
<comment type="caution">
    <text evidence="14">The sequence shown here is derived from an EMBL/GenBank/DDBJ whole genome shotgun (WGS) entry which is preliminary data.</text>
</comment>
<keyword evidence="4" id="KW-0479">Metal-binding</keyword>
<dbReference type="FunFam" id="3.30.40.10:FF:000068">
    <property type="entry name" value="U4/U6.U5 tri-snRNP-associated protein 2"/>
    <property type="match status" value="1"/>
</dbReference>
<dbReference type="InterPro" id="IPR028889">
    <property type="entry name" value="USP"/>
</dbReference>
<dbReference type="SUPFAM" id="SSF54001">
    <property type="entry name" value="Cysteine proteinases"/>
    <property type="match status" value="1"/>
</dbReference>
<dbReference type="AlphaFoldDB" id="A0A8H6CPG6"/>
<feature type="region of interest" description="Disordered" evidence="11">
    <location>
        <begin position="1"/>
        <end position="96"/>
    </location>
</feature>
<dbReference type="Gene3D" id="3.30.40.10">
    <property type="entry name" value="Zinc/RING finger domain, C3HC4 (zinc finger)"/>
    <property type="match status" value="1"/>
</dbReference>
<dbReference type="InterPro" id="IPR038765">
    <property type="entry name" value="Papain-like_cys_pep_sf"/>
</dbReference>
<dbReference type="InterPro" id="IPR013083">
    <property type="entry name" value="Znf_RING/FYVE/PHD"/>
</dbReference>
<reference evidence="14 15" key="1">
    <citation type="journal article" date="2020" name="Genomics">
        <title>Complete, high-quality genomes from long-read metagenomic sequencing of two wolf lichen thalli reveals enigmatic genome architecture.</title>
        <authorList>
            <person name="McKenzie S.K."/>
            <person name="Walston R.F."/>
            <person name="Allen J.L."/>
        </authorList>
    </citation>
    <scope>NUCLEOTIDE SEQUENCE [LARGE SCALE GENOMIC DNA]</scope>
    <source>
        <strain evidence="14">WasteWater1</strain>
    </source>
</reference>
<dbReference type="Pfam" id="PF02148">
    <property type="entry name" value="zf-UBP"/>
    <property type="match status" value="1"/>
</dbReference>
<keyword evidence="3" id="KW-0507">mRNA processing</keyword>
<dbReference type="SMART" id="SM00290">
    <property type="entry name" value="ZnF_UBP"/>
    <property type="match status" value="1"/>
</dbReference>
<dbReference type="CDD" id="cd02669">
    <property type="entry name" value="Peptidase_C19M"/>
    <property type="match status" value="1"/>
</dbReference>
<evidence type="ECO:0000256" key="6">
    <source>
        <dbReference type="ARBA" id="ARBA00022771"/>
    </source>
</evidence>
<keyword evidence="7" id="KW-0862">Zinc</keyword>
<protein>
    <submittedName>
        <fullName evidence="14">Uncharacterized protein</fullName>
    </submittedName>
</protein>
<dbReference type="Pfam" id="PF00443">
    <property type="entry name" value="UCH"/>
    <property type="match status" value="1"/>
</dbReference>
<feature type="domain" description="USP" evidence="12">
    <location>
        <begin position="226"/>
        <end position="554"/>
    </location>
</feature>
<evidence type="ECO:0000256" key="11">
    <source>
        <dbReference type="SAM" id="MobiDB-lite"/>
    </source>
</evidence>
<evidence type="ECO:0000256" key="1">
    <source>
        <dbReference type="ARBA" id="ARBA00004123"/>
    </source>
</evidence>
<dbReference type="GeneID" id="59337074"/>
<feature type="domain" description="UBP-type" evidence="13">
    <location>
        <begin position="104"/>
        <end position="201"/>
    </location>
</feature>
<evidence type="ECO:0000256" key="5">
    <source>
        <dbReference type="ARBA" id="ARBA00022728"/>
    </source>
</evidence>
<dbReference type="PANTHER" id="PTHR21646">
    <property type="entry name" value="UBIQUITIN CARBOXYL-TERMINAL HYDROLASE"/>
    <property type="match status" value="1"/>
</dbReference>
<proteinExistence type="inferred from homology"/>
<dbReference type="GO" id="GO:0000245">
    <property type="term" value="P:spliceosomal complex assembly"/>
    <property type="evidence" value="ECO:0007669"/>
    <property type="project" value="InterPro"/>
</dbReference>
<comment type="subcellular location">
    <subcellularLocation>
        <location evidence="1">Nucleus</location>
    </subcellularLocation>
</comment>
<evidence type="ECO:0000256" key="7">
    <source>
        <dbReference type="ARBA" id="ARBA00022833"/>
    </source>
</evidence>
<dbReference type="GO" id="GO:0004843">
    <property type="term" value="F:cysteine-type deubiquitinase activity"/>
    <property type="evidence" value="ECO:0007669"/>
    <property type="project" value="InterPro"/>
</dbReference>
<keyword evidence="5" id="KW-0747">Spliceosome</keyword>
<accession>A0A8H6CPG6</accession>
<dbReference type="InterPro" id="IPR033809">
    <property type="entry name" value="USP39"/>
</dbReference>
<dbReference type="SUPFAM" id="SSF57850">
    <property type="entry name" value="RING/U-box"/>
    <property type="match status" value="1"/>
</dbReference>
<dbReference type="InterPro" id="IPR050185">
    <property type="entry name" value="Ub_carboxyl-term_hydrolase"/>
</dbReference>
<dbReference type="PANTHER" id="PTHR21646:SF16">
    <property type="entry name" value="U4_U6.U5 TRI-SNRNP-ASSOCIATED PROTEIN 2"/>
    <property type="match status" value="1"/>
</dbReference>
<evidence type="ECO:0000256" key="8">
    <source>
        <dbReference type="ARBA" id="ARBA00023187"/>
    </source>
</evidence>
<dbReference type="Gene3D" id="3.90.70.10">
    <property type="entry name" value="Cysteine proteinases"/>
    <property type="match status" value="1"/>
</dbReference>
<gene>
    <name evidence="14" type="ORF">HO133_008679</name>
</gene>
<feature type="compositionally biased region" description="Acidic residues" evidence="11">
    <location>
        <begin position="69"/>
        <end position="79"/>
    </location>
</feature>
<dbReference type="Proteomes" id="UP000593566">
    <property type="component" value="Unassembled WGS sequence"/>
</dbReference>
<dbReference type="EMBL" id="JACCJB010000005">
    <property type="protein sequence ID" value="KAF6227237.1"/>
    <property type="molecule type" value="Genomic_DNA"/>
</dbReference>
<evidence type="ECO:0000256" key="2">
    <source>
        <dbReference type="ARBA" id="ARBA00009085"/>
    </source>
</evidence>
<evidence type="ECO:0000256" key="9">
    <source>
        <dbReference type="ARBA" id="ARBA00023242"/>
    </source>
</evidence>
<evidence type="ECO:0000259" key="12">
    <source>
        <dbReference type="PROSITE" id="PS50235"/>
    </source>
</evidence>
<dbReference type="GO" id="GO:0008270">
    <property type="term" value="F:zinc ion binding"/>
    <property type="evidence" value="ECO:0007669"/>
    <property type="project" value="UniProtKB-KW"/>
</dbReference>
<dbReference type="PROSITE" id="PS50271">
    <property type="entry name" value="ZF_UBP"/>
    <property type="match status" value="1"/>
</dbReference>
<organism evidence="14 15">
    <name type="scientific">Letharia lupina</name>
    <dbReference type="NCBI Taxonomy" id="560253"/>
    <lineage>
        <taxon>Eukaryota</taxon>
        <taxon>Fungi</taxon>
        <taxon>Dikarya</taxon>
        <taxon>Ascomycota</taxon>
        <taxon>Pezizomycotina</taxon>
        <taxon>Lecanoromycetes</taxon>
        <taxon>OSLEUM clade</taxon>
        <taxon>Lecanoromycetidae</taxon>
        <taxon>Lecanorales</taxon>
        <taxon>Lecanorineae</taxon>
        <taxon>Parmeliaceae</taxon>
        <taxon>Letharia</taxon>
    </lineage>
</organism>
<evidence type="ECO:0000313" key="15">
    <source>
        <dbReference type="Proteomes" id="UP000593566"/>
    </source>
</evidence>
<evidence type="ECO:0000256" key="3">
    <source>
        <dbReference type="ARBA" id="ARBA00022664"/>
    </source>
</evidence>
<dbReference type="RefSeq" id="XP_037155545.1">
    <property type="nucleotide sequence ID" value="XM_037299544.1"/>
</dbReference>
<evidence type="ECO:0000256" key="4">
    <source>
        <dbReference type="ARBA" id="ARBA00022723"/>
    </source>
</evidence>
<evidence type="ECO:0000256" key="10">
    <source>
        <dbReference type="PROSITE-ProRule" id="PRU00502"/>
    </source>
</evidence>
<evidence type="ECO:0000313" key="14">
    <source>
        <dbReference type="EMBL" id="KAF6227237.1"/>
    </source>
</evidence>
<comment type="similarity">
    <text evidence="2">Belongs to the peptidase C19 family.</text>
</comment>
<keyword evidence="9" id="KW-0539">Nucleus</keyword>